<feature type="transmembrane region" description="Helical" evidence="6">
    <location>
        <begin position="187"/>
        <end position="206"/>
    </location>
</feature>
<accession>A0A4P6JVL4</accession>
<keyword evidence="4 6" id="KW-1133">Transmembrane helix</keyword>
<dbReference type="AlphaFoldDB" id="A0A4P6JVL4"/>
<evidence type="ECO:0000256" key="4">
    <source>
        <dbReference type="ARBA" id="ARBA00022989"/>
    </source>
</evidence>
<dbReference type="GO" id="GO:0022857">
    <property type="term" value="F:transmembrane transporter activity"/>
    <property type="evidence" value="ECO:0007669"/>
    <property type="project" value="InterPro"/>
</dbReference>
<feature type="transmembrane region" description="Helical" evidence="6">
    <location>
        <begin position="301"/>
        <end position="318"/>
    </location>
</feature>
<dbReference type="EMBL" id="CP035758">
    <property type="protein sequence ID" value="QBD79709.1"/>
    <property type="molecule type" value="Genomic_DNA"/>
</dbReference>
<evidence type="ECO:0000256" key="6">
    <source>
        <dbReference type="SAM" id="Phobius"/>
    </source>
</evidence>
<name>A0A4P6JVL4_KTERU</name>
<feature type="transmembrane region" description="Helical" evidence="6">
    <location>
        <begin position="91"/>
        <end position="111"/>
    </location>
</feature>
<evidence type="ECO:0000313" key="8">
    <source>
        <dbReference type="EMBL" id="QBD79709.1"/>
    </source>
</evidence>
<dbReference type="OrthoDB" id="9775268at2"/>
<dbReference type="Gene3D" id="1.20.1250.20">
    <property type="entry name" value="MFS general substrate transporter like domains"/>
    <property type="match status" value="2"/>
</dbReference>
<feature type="transmembrane region" description="Helical" evidence="6">
    <location>
        <begin position="20"/>
        <end position="45"/>
    </location>
</feature>
<comment type="subcellular location">
    <subcellularLocation>
        <location evidence="1">Cell membrane</location>
        <topology evidence="1">Multi-pass membrane protein</topology>
    </subcellularLocation>
</comment>
<feature type="transmembrane region" description="Helical" evidence="6">
    <location>
        <begin position="117"/>
        <end position="142"/>
    </location>
</feature>
<dbReference type="PROSITE" id="PS50850">
    <property type="entry name" value="MFS"/>
    <property type="match status" value="1"/>
</dbReference>
<keyword evidence="3 6" id="KW-0812">Transmembrane</keyword>
<evidence type="ECO:0000259" key="7">
    <source>
        <dbReference type="PROSITE" id="PS50850"/>
    </source>
</evidence>
<feature type="transmembrane region" description="Helical" evidence="6">
    <location>
        <begin position="366"/>
        <end position="386"/>
    </location>
</feature>
<dbReference type="SUPFAM" id="SSF103473">
    <property type="entry name" value="MFS general substrate transporter"/>
    <property type="match status" value="1"/>
</dbReference>
<feature type="transmembrane region" description="Helical" evidence="6">
    <location>
        <begin position="57"/>
        <end position="79"/>
    </location>
</feature>
<dbReference type="RefSeq" id="WP_129890775.1">
    <property type="nucleotide sequence ID" value="NZ_CP035758.1"/>
</dbReference>
<feature type="transmembrane region" description="Helical" evidence="6">
    <location>
        <begin position="273"/>
        <end position="294"/>
    </location>
</feature>
<dbReference type="InterPro" id="IPR020846">
    <property type="entry name" value="MFS_dom"/>
</dbReference>
<evidence type="ECO:0000256" key="1">
    <source>
        <dbReference type="ARBA" id="ARBA00004651"/>
    </source>
</evidence>
<evidence type="ECO:0000313" key="9">
    <source>
        <dbReference type="Proteomes" id="UP000290365"/>
    </source>
</evidence>
<keyword evidence="9" id="KW-1185">Reference proteome</keyword>
<dbReference type="PANTHER" id="PTHR23513:SF6">
    <property type="entry name" value="MAJOR FACILITATOR SUPERFAMILY ASSOCIATED DOMAIN-CONTAINING PROTEIN"/>
    <property type="match status" value="1"/>
</dbReference>
<feature type="transmembrane region" description="Helical" evidence="6">
    <location>
        <begin position="406"/>
        <end position="425"/>
    </location>
</feature>
<sequence length="448" mass="49322">MTQTSSSQRPSSLWTNRNYLLLWIGQSFSLIGDYFFIATIAIWIIDRLAHGQPWLPLAAGAVPLLGAVPALLLAPPAGVFVDRWDRRRTMLWTDIVRTILVALFLLLTIFVNEPTWLLISSYATVLLCACGAQFFMPARVAVVNDIILPEQRPMAFGSLQQANYLAQIVGPALAAPLYILLGPVWAIALNALSYLVSFLVLVLLRVPAYQRDSTQSKTSFWVEFREGLNFFVTNRVLVTLLISGMIFMFAGMAFNSFEYLYGVENLHITNGLLGLYVGCYGIGVVIGLPITASLARRYSEVQILWIFLLGHGLMTIILSRMTSLIPGMICTLLIGFFSTAIYVTVRPLTMRVTPSRLIGRVMAFESPLITAASLIGGTLASVLASTVLQNLHATFAGFTFGRLDTIFFIVGLLVMCAGIFARLTLYREVKKLNAEDTVQQPSAAAVTE</sequence>
<evidence type="ECO:0000256" key="5">
    <source>
        <dbReference type="ARBA" id="ARBA00023136"/>
    </source>
</evidence>
<feature type="transmembrane region" description="Helical" evidence="6">
    <location>
        <begin position="162"/>
        <end position="181"/>
    </location>
</feature>
<dbReference type="PANTHER" id="PTHR23513">
    <property type="entry name" value="INTEGRAL MEMBRANE EFFLUX PROTEIN-RELATED"/>
    <property type="match status" value="1"/>
</dbReference>
<evidence type="ECO:0000256" key="2">
    <source>
        <dbReference type="ARBA" id="ARBA00022475"/>
    </source>
</evidence>
<organism evidence="8 9">
    <name type="scientific">Ktedonosporobacter rubrisoli</name>
    <dbReference type="NCBI Taxonomy" id="2509675"/>
    <lineage>
        <taxon>Bacteria</taxon>
        <taxon>Bacillati</taxon>
        <taxon>Chloroflexota</taxon>
        <taxon>Ktedonobacteria</taxon>
        <taxon>Ktedonobacterales</taxon>
        <taxon>Ktedonosporobacteraceae</taxon>
        <taxon>Ktedonosporobacter</taxon>
    </lineage>
</organism>
<keyword evidence="5 6" id="KW-0472">Membrane</keyword>
<dbReference type="Pfam" id="PF07690">
    <property type="entry name" value="MFS_1"/>
    <property type="match status" value="1"/>
</dbReference>
<dbReference type="CDD" id="cd06173">
    <property type="entry name" value="MFS_MefA_like"/>
    <property type="match status" value="1"/>
</dbReference>
<dbReference type="Proteomes" id="UP000290365">
    <property type="component" value="Chromosome"/>
</dbReference>
<feature type="transmembrane region" description="Helical" evidence="6">
    <location>
        <begin position="227"/>
        <end position="253"/>
    </location>
</feature>
<feature type="transmembrane region" description="Helical" evidence="6">
    <location>
        <begin position="324"/>
        <end position="345"/>
    </location>
</feature>
<protein>
    <submittedName>
        <fullName evidence="8">MFS transporter</fullName>
    </submittedName>
</protein>
<dbReference type="InterPro" id="IPR036259">
    <property type="entry name" value="MFS_trans_sf"/>
</dbReference>
<keyword evidence="2" id="KW-1003">Cell membrane</keyword>
<dbReference type="InterPro" id="IPR011701">
    <property type="entry name" value="MFS"/>
</dbReference>
<gene>
    <name evidence="8" type="ORF">EPA93_28520</name>
</gene>
<dbReference type="GO" id="GO:0005886">
    <property type="term" value="C:plasma membrane"/>
    <property type="evidence" value="ECO:0007669"/>
    <property type="project" value="UniProtKB-SubCell"/>
</dbReference>
<dbReference type="KEGG" id="kbs:EPA93_28520"/>
<proteinExistence type="predicted"/>
<evidence type="ECO:0000256" key="3">
    <source>
        <dbReference type="ARBA" id="ARBA00022692"/>
    </source>
</evidence>
<feature type="domain" description="Major facilitator superfamily (MFS) profile" evidence="7">
    <location>
        <begin position="18"/>
        <end position="429"/>
    </location>
</feature>
<reference evidence="8 9" key="1">
    <citation type="submission" date="2019-01" db="EMBL/GenBank/DDBJ databases">
        <title>Ktedonosporobacter rubrisoli SCAWS-G2.</title>
        <authorList>
            <person name="Huang Y."/>
            <person name="Yan B."/>
        </authorList>
    </citation>
    <scope>NUCLEOTIDE SEQUENCE [LARGE SCALE GENOMIC DNA]</scope>
    <source>
        <strain evidence="8 9">SCAWS-G2</strain>
    </source>
</reference>